<dbReference type="AlphaFoldDB" id="A0A7Y0UVG2"/>
<gene>
    <name evidence="1" type="ORF">HHJ77_11340</name>
</gene>
<sequence length="235" mass="26933">MLIAYIDESERRSFYHVAAVLAEIRTWETIDTEIDNFRCFIATTYGLPPDIEFHGHPLMGSADGWEAMRGMHGEIGRIYTKIIKIICQENVKFFVQGVDVKRLNNRYKYPGHPHSICMSHLLERINDYALSHSSNEVIVVADETGDEKRLIDRFGHSKIHGTGGYKNSKLTAISEPLNFASSVGSNGLQAVDMMLYVWQRNFHVEKETHVKAQKLRDKLYGIIKPTIVSCRTWYP</sequence>
<name>A0A7Y0UVG2_9ACTO</name>
<protein>
    <submittedName>
        <fullName evidence="1">DUF3800 domain-containing protein</fullName>
    </submittedName>
</protein>
<reference evidence="1 2" key="1">
    <citation type="submission" date="2020-04" db="EMBL/GenBank/DDBJ databases">
        <title>Antimicrobial susceptibility and clonality of vaginal-derived multi-drug resistant Mobiluncus isolates in China.</title>
        <authorList>
            <person name="Zhang X."/>
        </authorList>
    </citation>
    <scope>NUCLEOTIDE SEQUENCE [LARGE SCALE GENOMIC DNA]</scope>
    <source>
        <strain evidence="1 2">12</strain>
    </source>
</reference>
<dbReference type="Proteomes" id="UP000575397">
    <property type="component" value="Unassembled WGS sequence"/>
</dbReference>
<dbReference type="RefSeq" id="WP_169763317.1">
    <property type="nucleotide sequence ID" value="NZ_JABCUS010000043.1"/>
</dbReference>
<dbReference type="InterPro" id="IPR024524">
    <property type="entry name" value="DUF3800"/>
</dbReference>
<dbReference type="Pfam" id="PF12686">
    <property type="entry name" value="DUF3800"/>
    <property type="match status" value="1"/>
</dbReference>
<proteinExistence type="predicted"/>
<accession>A0A7Y0UVG2</accession>
<comment type="caution">
    <text evidence="1">The sequence shown here is derived from an EMBL/GenBank/DDBJ whole genome shotgun (WGS) entry which is preliminary data.</text>
</comment>
<evidence type="ECO:0000313" key="2">
    <source>
        <dbReference type="Proteomes" id="UP000575397"/>
    </source>
</evidence>
<dbReference type="EMBL" id="JABCUS010000043">
    <property type="protein sequence ID" value="NMX04472.1"/>
    <property type="molecule type" value="Genomic_DNA"/>
</dbReference>
<evidence type="ECO:0000313" key="1">
    <source>
        <dbReference type="EMBL" id="NMX04472.1"/>
    </source>
</evidence>
<organism evidence="1 2">
    <name type="scientific">Mobiluncus mulieris</name>
    <dbReference type="NCBI Taxonomy" id="2052"/>
    <lineage>
        <taxon>Bacteria</taxon>
        <taxon>Bacillati</taxon>
        <taxon>Actinomycetota</taxon>
        <taxon>Actinomycetes</taxon>
        <taxon>Actinomycetales</taxon>
        <taxon>Actinomycetaceae</taxon>
        <taxon>Mobiluncus</taxon>
    </lineage>
</organism>